<protein>
    <submittedName>
        <fullName evidence="2">Uncharacterized protein</fullName>
    </submittedName>
</protein>
<organism evidence="2 3">
    <name type="scientific">Nonomuraea deserti</name>
    <dbReference type="NCBI Taxonomy" id="1848322"/>
    <lineage>
        <taxon>Bacteria</taxon>
        <taxon>Bacillati</taxon>
        <taxon>Actinomycetota</taxon>
        <taxon>Actinomycetes</taxon>
        <taxon>Streptosporangiales</taxon>
        <taxon>Streptosporangiaceae</taxon>
        <taxon>Nonomuraea</taxon>
    </lineage>
</organism>
<evidence type="ECO:0000256" key="1">
    <source>
        <dbReference type="SAM" id="Phobius"/>
    </source>
</evidence>
<keyword evidence="3" id="KW-1185">Reference proteome</keyword>
<reference evidence="2 3" key="1">
    <citation type="submission" date="2019-03" db="EMBL/GenBank/DDBJ databases">
        <title>Draft genome sequences of novel Actinobacteria.</title>
        <authorList>
            <person name="Sahin N."/>
            <person name="Ay H."/>
            <person name="Saygin H."/>
        </authorList>
    </citation>
    <scope>NUCLEOTIDE SEQUENCE [LARGE SCALE GENOMIC DNA]</scope>
    <source>
        <strain evidence="2 3">KC310</strain>
    </source>
</reference>
<dbReference type="AlphaFoldDB" id="A0A4V2YBI4"/>
<sequence>MGATLAILVLWAAAWHSQQAGQNRDALALRLMAFLVILGVLAMTGYKVVELERKYDEVPSECFSF</sequence>
<dbReference type="Proteomes" id="UP000295258">
    <property type="component" value="Unassembled WGS sequence"/>
</dbReference>
<keyword evidence="1" id="KW-0812">Transmembrane</keyword>
<keyword evidence="1" id="KW-0472">Membrane</keyword>
<gene>
    <name evidence="2" type="ORF">E1292_12580</name>
</gene>
<keyword evidence="1" id="KW-1133">Transmembrane helix</keyword>
<feature type="transmembrane region" description="Helical" evidence="1">
    <location>
        <begin position="29"/>
        <end position="49"/>
    </location>
</feature>
<accession>A0A4V2YBI4</accession>
<evidence type="ECO:0000313" key="2">
    <source>
        <dbReference type="EMBL" id="TDD07726.1"/>
    </source>
</evidence>
<dbReference type="RefSeq" id="WP_132595274.1">
    <property type="nucleotide sequence ID" value="NZ_SMKO01000024.1"/>
</dbReference>
<evidence type="ECO:0000313" key="3">
    <source>
        <dbReference type="Proteomes" id="UP000295258"/>
    </source>
</evidence>
<dbReference type="EMBL" id="SMKO01000024">
    <property type="protein sequence ID" value="TDD07726.1"/>
    <property type="molecule type" value="Genomic_DNA"/>
</dbReference>
<comment type="caution">
    <text evidence="2">The sequence shown here is derived from an EMBL/GenBank/DDBJ whole genome shotgun (WGS) entry which is preliminary data.</text>
</comment>
<proteinExistence type="predicted"/>
<name>A0A4V2YBI4_9ACTN</name>